<evidence type="ECO:0000256" key="6">
    <source>
        <dbReference type="ARBA" id="ARBA00022737"/>
    </source>
</evidence>
<sequence>MSSTKPTVRRAVADRLIGRASKKPRLDAKETPAKPRKGTPPPKRKPKATVEENVIPVSAKGKGKAREESATSVKELKVAKPKKIVSTPLPTAFKVICGSYEKLLYGLEGHATVDGSEYKFHLKPLFMFPAHISCIKAVAASPDGGKWLATGSADEIVKVWDLRRRKEIGGLMHHEGSITHLLFPSRSHLLSASEDGTLCLFRARDWAVLRSLKGHKGRVNSVAVHPSGKVALSVGKDRTLRMWDLMRGKGVASTKLGKEGELVRWSTDGSLFVVQTQSVLDIYSTDVTLLHTVTHPSRIHDVKFYKRAEDELDLLFIAAEDKKLSIYAVSPDQEKTPAVIAEMIGHSSRVKAVDILEIALSPIPSSSRASTALVCTISSDGGIHLYDLAAVSQDSTPNEPLQLQPVAKYDTKGSRLTCVTLAGGDAGEVGAINGKRKRDGAEAEEHDSDEWDSEQEDGETEEDDDEEEEEDDGPVAASSRRVPYDDADDKETVVEASRAASPEGKNGKVERAAWKAGEEQLLPHNNMVLVFSALMITLFLAAIDQTIVATALPTIISKLGGGNNYSWVGSAYLLGAAALGPFYGKISDIVGRKAVFYPVITIFLIGSALCGAAQNLTWLIIARAIQGIGGGGIFQMVNIVTGDIVSLEERGKYGGYVGSLWGIASIIGPLVGGALADHVSWRWCFFINLPTGGIAIVLLFFFLHLNPTKHDKTFRQHVAEFDFPGLLLIISGIICVLIGFSESQNGWDNPAVIALLVVGLVVLVCAGVWETYTTKSPIIPPRLFKTRTTALILISIFLQGFVFFTCAFYLPVYFQVLGASATMTGVLMLPSSLGSSLSSALIGFVVTKLGDYRQAIWGSWLVMSVGFGLMIMLDDKSSLAEKVIYQLIAGVGYGGLFQPPLIGVQAAMPFKDMATSTSALMLLRQLGSTVGLSVGQTIWATELRKRLAELPQITFDTSSENLVDSVQSLKNIQPAATRQLIQHAYTKSVALVWLVNTPIAVTGFIMMIFIRKYSLKRKIIQAPKKGVEDADAAPQPEEVNDDVEKNPPQSPIDSDVKVPPPQESAQTSRQVSMSDVATLTKNP</sequence>
<name>A0A4S4MN49_9APHY</name>
<feature type="compositionally biased region" description="Basic and acidic residues" evidence="10">
    <location>
        <begin position="24"/>
        <end position="33"/>
    </location>
</feature>
<feature type="region of interest" description="Disordered" evidence="10">
    <location>
        <begin position="1025"/>
        <end position="1083"/>
    </location>
</feature>
<dbReference type="InterPro" id="IPR036322">
    <property type="entry name" value="WD40_repeat_dom_sf"/>
</dbReference>
<dbReference type="Gene3D" id="1.20.1720.10">
    <property type="entry name" value="Multidrug resistance protein D"/>
    <property type="match status" value="1"/>
</dbReference>
<evidence type="ECO:0000256" key="7">
    <source>
        <dbReference type="ARBA" id="ARBA00022989"/>
    </source>
</evidence>
<evidence type="ECO:0000256" key="3">
    <source>
        <dbReference type="ARBA" id="ARBA00022448"/>
    </source>
</evidence>
<feature type="compositionally biased region" description="Basic residues" evidence="10">
    <location>
        <begin position="34"/>
        <end position="47"/>
    </location>
</feature>
<keyword evidence="6" id="KW-0677">Repeat</keyword>
<feature type="compositionally biased region" description="Acidic residues" evidence="10">
    <location>
        <begin position="442"/>
        <end position="473"/>
    </location>
</feature>
<accession>A0A4S4MN49</accession>
<gene>
    <name evidence="13" type="ORF">EUX98_g6782</name>
</gene>
<keyword evidence="7 11" id="KW-1133">Transmembrane helix</keyword>
<organism evidence="13 14">
    <name type="scientific">Antrodiella citrinella</name>
    <dbReference type="NCBI Taxonomy" id="2447956"/>
    <lineage>
        <taxon>Eukaryota</taxon>
        <taxon>Fungi</taxon>
        <taxon>Dikarya</taxon>
        <taxon>Basidiomycota</taxon>
        <taxon>Agaricomycotina</taxon>
        <taxon>Agaricomycetes</taxon>
        <taxon>Polyporales</taxon>
        <taxon>Steccherinaceae</taxon>
        <taxon>Antrodiella</taxon>
    </lineage>
</organism>
<dbReference type="PANTHER" id="PTHR23501">
    <property type="entry name" value="MAJOR FACILITATOR SUPERFAMILY"/>
    <property type="match status" value="1"/>
</dbReference>
<feature type="transmembrane region" description="Helical" evidence="11">
    <location>
        <begin position="680"/>
        <end position="703"/>
    </location>
</feature>
<feature type="transmembrane region" description="Helical" evidence="11">
    <location>
        <begin position="990"/>
        <end position="1010"/>
    </location>
</feature>
<dbReference type="PROSITE" id="PS00678">
    <property type="entry name" value="WD_REPEATS_1"/>
    <property type="match status" value="2"/>
</dbReference>
<feature type="region of interest" description="Disordered" evidence="10">
    <location>
        <begin position="427"/>
        <end position="510"/>
    </location>
</feature>
<dbReference type="InterPro" id="IPR001680">
    <property type="entry name" value="WD40_rpt"/>
</dbReference>
<dbReference type="InterPro" id="IPR011701">
    <property type="entry name" value="MFS"/>
</dbReference>
<feature type="compositionally biased region" description="Polar residues" evidence="10">
    <location>
        <begin position="1063"/>
        <end position="1083"/>
    </location>
</feature>
<protein>
    <recommendedName>
        <fullName evidence="12">Major facilitator superfamily (MFS) profile domain-containing protein</fullName>
    </recommendedName>
</protein>
<evidence type="ECO:0000256" key="10">
    <source>
        <dbReference type="SAM" id="MobiDB-lite"/>
    </source>
</evidence>
<feature type="transmembrane region" description="Helical" evidence="11">
    <location>
        <begin position="790"/>
        <end position="814"/>
    </location>
</feature>
<dbReference type="PROSITE" id="PS50850">
    <property type="entry name" value="MFS"/>
    <property type="match status" value="1"/>
</dbReference>
<dbReference type="Pfam" id="PF07690">
    <property type="entry name" value="MFS_1"/>
    <property type="match status" value="1"/>
</dbReference>
<feature type="domain" description="Major facilitator superfamily (MFS) profile" evidence="12">
    <location>
        <begin position="530"/>
        <end position="1015"/>
    </location>
</feature>
<feature type="transmembrane region" description="Helical" evidence="11">
    <location>
        <begin position="723"/>
        <end position="740"/>
    </location>
</feature>
<feature type="transmembrane region" description="Helical" evidence="11">
    <location>
        <begin position="752"/>
        <end position="769"/>
    </location>
</feature>
<dbReference type="OrthoDB" id="10021397at2759"/>
<dbReference type="GO" id="GO:0022857">
    <property type="term" value="F:transmembrane transporter activity"/>
    <property type="evidence" value="ECO:0007669"/>
    <property type="project" value="InterPro"/>
</dbReference>
<dbReference type="GO" id="GO:0005886">
    <property type="term" value="C:plasma membrane"/>
    <property type="evidence" value="ECO:0007669"/>
    <property type="project" value="TreeGrafter"/>
</dbReference>
<feature type="transmembrane region" description="Helical" evidence="11">
    <location>
        <begin position="653"/>
        <end position="674"/>
    </location>
</feature>
<keyword evidence="5 11" id="KW-0812">Transmembrane</keyword>
<dbReference type="InterPro" id="IPR019775">
    <property type="entry name" value="WD40_repeat_CS"/>
</dbReference>
<evidence type="ECO:0000256" key="11">
    <source>
        <dbReference type="SAM" id="Phobius"/>
    </source>
</evidence>
<evidence type="ECO:0000256" key="1">
    <source>
        <dbReference type="ARBA" id="ARBA00004127"/>
    </source>
</evidence>
<dbReference type="PRINTS" id="PR01036">
    <property type="entry name" value="TCRTETB"/>
</dbReference>
<dbReference type="SUPFAM" id="SSF50978">
    <property type="entry name" value="WD40 repeat-like"/>
    <property type="match status" value="1"/>
</dbReference>
<dbReference type="AlphaFoldDB" id="A0A4S4MN49"/>
<reference evidence="13 14" key="1">
    <citation type="submission" date="2019-02" db="EMBL/GenBank/DDBJ databases">
        <title>Genome sequencing of the rare red list fungi Antrodiella citrinella (Flaviporus citrinellus).</title>
        <authorList>
            <person name="Buettner E."/>
            <person name="Kellner H."/>
        </authorList>
    </citation>
    <scope>NUCLEOTIDE SEQUENCE [LARGE SCALE GENOMIC DNA]</scope>
    <source>
        <strain evidence="13 14">DSM 108506</strain>
    </source>
</reference>
<evidence type="ECO:0000256" key="2">
    <source>
        <dbReference type="ARBA" id="ARBA00008335"/>
    </source>
</evidence>
<evidence type="ECO:0000256" key="5">
    <source>
        <dbReference type="ARBA" id="ARBA00022692"/>
    </source>
</evidence>
<comment type="similarity">
    <text evidence="2">Belongs to the major facilitator superfamily.</text>
</comment>
<feature type="transmembrane region" description="Helical" evidence="11">
    <location>
        <begin position="855"/>
        <end position="873"/>
    </location>
</feature>
<dbReference type="EMBL" id="SGPM01000254">
    <property type="protein sequence ID" value="THH27404.1"/>
    <property type="molecule type" value="Genomic_DNA"/>
</dbReference>
<dbReference type="Proteomes" id="UP000308730">
    <property type="component" value="Unassembled WGS sequence"/>
</dbReference>
<feature type="repeat" description="WD" evidence="9">
    <location>
        <begin position="212"/>
        <end position="253"/>
    </location>
</feature>
<dbReference type="PROSITE" id="PS50082">
    <property type="entry name" value="WD_REPEATS_2"/>
    <property type="match status" value="2"/>
</dbReference>
<keyword evidence="4 9" id="KW-0853">WD repeat</keyword>
<dbReference type="GO" id="GO:0012505">
    <property type="term" value="C:endomembrane system"/>
    <property type="evidence" value="ECO:0007669"/>
    <property type="project" value="UniProtKB-SubCell"/>
</dbReference>
<feature type="transmembrane region" description="Helical" evidence="11">
    <location>
        <begin position="564"/>
        <end position="583"/>
    </location>
</feature>
<dbReference type="SUPFAM" id="SSF103473">
    <property type="entry name" value="MFS general substrate transporter"/>
    <property type="match status" value="1"/>
</dbReference>
<feature type="region of interest" description="Disordered" evidence="10">
    <location>
        <begin position="1"/>
        <end position="70"/>
    </location>
</feature>
<feature type="repeat" description="WD" evidence="9">
    <location>
        <begin position="128"/>
        <end position="170"/>
    </location>
</feature>
<keyword evidence="8 11" id="KW-0472">Membrane</keyword>
<feature type="transmembrane region" description="Helical" evidence="11">
    <location>
        <begin position="595"/>
        <end position="614"/>
    </location>
</feature>
<proteinExistence type="inferred from homology"/>
<evidence type="ECO:0000256" key="8">
    <source>
        <dbReference type="ARBA" id="ARBA00023136"/>
    </source>
</evidence>
<comment type="caution">
    <text evidence="13">The sequence shown here is derived from an EMBL/GenBank/DDBJ whole genome shotgun (WGS) entry which is preliminary data.</text>
</comment>
<feature type="transmembrane region" description="Helical" evidence="11">
    <location>
        <begin position="620"/>
        <end position="641"/>
    </location>
</feature>
<dbReference type="PROSITE" id="PS50294">
    <property type="entry name" value="WD_REPEATS_REGION"/>
    <property type="match status" value="2"/>
</dbReference>
<dbReference type="PANTHER" id="PTHR23501:SF102">
    <property type="entry name" value="DRUG TRANSPORTER, PUTATIVE (AFU_ORTHOLOGUE AFUA_3G08530)-RELATED"/>
    <property type="match status" value="1"/>
</dbReference>
<keyword evidence="3" id="KW-0813">Transport</keyword>
<dbReference type="Gene3D" id="2.130.10.10">
    <property type="entry name" value="YVTN repeat-like/Quinoprotein amine dehydrogenase"/>
    <property type="match status" value="2"/>
</dbReference>
<dbReference type="SMART" id="SM00320">
    <property type="entry name" value="WD40"/>
    <property type="match status" value="5"/>
</dbReference>
<feature type="transmembrane region" description="Helical" evidence="11">
    <location>
        <begin position="826"/>
        <end position="846"/>
    </location>
</feature>
<dbReference type="FunFam" id="1.20.1720.10:FF:000013">
    <property type="entry name" value="Related to multidrug resistance proteins"/>
    <property type="match status" value="1"/>
</dbReference>
<evidence type="ECO:0000259" key="12">
    <source>
        <dbReference type="PROSITE" id="PS50850"/>
    </source>
</evidence>
<comment type="subcellular location">
    <subcellularLocation>
        <location evidence="1">Endomembrane system</location>
        <topology evidence="1">Multi-pass membrane protein</topology>
    </subcellularLocation>
</comment>
<feature type="transmembrane region" description="Helical" evidence="11">
    <location>
        <begin position="528"/>
        <end position="552"/>
    </location>
</feature>
<evidence type="ECO:0000313" key="13">
    <source>
        <dbReference type="EMBL" id="THH27404.1"/>
    </source>
</evidence>
<keyword evidence="14" id="KW-1185">Reference proteome</keyword>
<dbReference type="CDD" id="cd17502">
    <property type="entry name" value="MFS_Azr1_MDR_like"/>
    <property type="match status" value="1"/>
</dbReference>
<dbReference type="InterPro" id="IPR020846">
    <property type="entry name" value="MFS_dom"/>
</dbReference>
<evidence type="ECO:0000313" key="14">
    <source>
        <dbReference type="Proteomes" id="UP000308730"/>
    </source>
</evidence>
<dbReference type="Gene3D" id="1.20.1250.20">
    <property type="entry name" value="MFS general substrate transporter like domains"/>
    <property type="match status" value="1"/>
</dbReference>
<dbReference type="InterPro" id="IPR036259">
    <property type="entry name" value="MFS_trans_sf"/>
</dbReference>
<dbReference type="InterPro" id="IPR015943">
    <property type="entry name" value="WD40/YVTN_repeat-like_dom_sf"/>
</dbReference>
<dbReference type="Pfam" id="PF00400">
    <property type="entry name" value="WD40"/>
    <property type="match status" value="3"/>
</dbReference>
<evidence type="ECO:0000256" key="4">
    <source>
        <dbReference type="ARBA" id="ARBA00022574"/>
    </source>
</evidence>
<evidence type="ECO:0000256" key="9">
    <source>
        <dbReference type="PROSITE-ProRule" id="PRU00221"/>
    </source>
</evidence>